<dbReference type="Pfam" id="PF00854">
    <property type="entry name" value="PTR2"/>
    <property type="match status" value="2"/>
</dbReference>
<comment type="caution">
    <text evidence="9">The sequence shown here is derived from an EMBL/GenBank/DDBJ whole genome shotgun (WGS) entry which is preliminary data.</text>
</comment>
<dbReference type="PANTHER" id="PTHR23517:SF15">
    <property type="entry name" value="PROTON-DEPENDENT OLIGOPEPTIDE FAMILY TRANSPORT PROTEIN"/>
    <property type="match status" value="1"/>
</dbReference>
<dbReference type="CDD" id="cd17346">
    <property type="entry name" value="MFS_DtpA_like"/>
    <property type="match status" value="1"/>
</dbReference>
<dbReference type="PROSITE" id="PS50850">
    <property type="entry name" value="MFS"/>
    <property type="match status" value="1"/>
</dbReference>
<gene>
    <name evidence="9" type="ORF">AB986_12945</name>
</gene>
<dbReference type="PANTHER" id="PTHR23517">
    <property type="entry name" value="RESISTANCE PROTEIN MDTM, PUTATIVE-RELATED-RELATED"/>
    <property type="match status" value="1"/>
</dbReference>
<evidence type="ECO:0000256" key="1">
    <source>
        <dbReference type="ARBA" id="ARBA00004651"/>
    </source>
</evidence>
<dbReference type="NCBIfam" id="TIGR00924">
    <property type="entry name" value="yjdL_sub1_fam"/>
    <property type="match status" value="2"/>
</dbReference>
<comment type="similarity">
    <text evidence="2 8">Belongs to the major facilitator superfamily. Proton-dependent oligopeptide transporter (POT/PTR) (TC 2.A.17) family.</text>
</comment>
<dbReference type="Proteomes" id="UP000035996">
    <property type="component" value="Unassembled WGS sequence"/>
</dbReference>
<dbReference type="STRING" id="157733.AB986_12945"/>
<keyword evidence="5 8" id="KW-0812">Transmembrane</keyword>
<dbReference type="RefSeq" id="WP_048311536.1">
    <property type="nucleotide sequence ID" value="NZ_CP119526.1"/>
</dbReference>
<sequence>MDTTIQGKPAKNGKMKHPPGLYLLFITEMWERYSYYGMRSILVLYLTAELFSGGLGMDQGKALQLYGIYTGLVYFTPLIGGYLTDKFIGLRTAITIGGITMAVGDFTLFAIQEQWGLYIGLLLLIIGNGFFKPNISTLVGELYSKNDKRKDSAFTIFYMGINLGGLISPLVAGLLYANIFYTNTGGVPVYGFKYAFLASSIGMIIGQVTFNLLSKKYLGDIGRTPSSNRVTPTVKGKAKPLTKIEKQRTAVILILAVFTVTFWAGFEQAGASFTLYTRDFLDRTVFGYEVPVSFFQSLNPLFVLLLAPIVSAIWLKLARSKRGDFAIPTKMAFGLILLGVGFMVMVPAVLMTGSDEGNVAVKATMLFMVVTYFFHTLGELCLSPIGLSLVSKMSPVKIASLLMGVWFLSNAAANYLAGQVAALTTSAGYLEIFMYLGFAALGLGIILLLLSKKLQKLMHLEEFDDDHVAKQMNE</sequence>
<keyword evidence="7" id="KW-0472">Membrane</keyword>
<dbReference type="OrthoDB" id="9772725at2"/>
<organism evidence="9 10">
    <name type="scientific">Guptibacillus hwajinpoensis</name>
    <dbReference type="NCBI Taxonomy" id="208199"/>
    <lineage>
        <taxon>Bacteria</taxon>
        <taxon>Bacillati</taxon>
        <taxon>Bacillota</taxon>
        <taxon>Bacilli</taxon>
        <taxon>Bacillales</taxon>
        <taxon>Guptibacillaceae</taxon>
        <taxon>Guptibacillus</taxon>
    </lineage>
</organism>
<keyword evidence="10" id="KW-1185">Reference proteome</keyword>
<evidence type="ECO:0000256" key="2">
    <source>
        <dbReference type="ARBA" id="ARBA00005982"/>
    </source>
</evidence>
<reference evidence="9" key="1">
    <citation type="submission" date="2015-06" db="EMBL/GenBank/DDBJ databases">
        <authorList>
            <person name="Liu B."/>
            <person name="Wang J."/>
            <person name="Zhu Y."/>
            <person name="Liu G."/>
            <person name="Chen Q."/>
            <person name="Zheng C."/>
            <person name="Che J."/>
            <person name="Ge C."/>
            <person name="Shi H."/>
            <person name="Pan Z."/>
            <person name="Liu X."/>
        </authorList>
    </citation>
    <scope>NUCLEOTIDE SEQUENCE [LARGE SCALE GENOMIC DNA]</scope>
    <source>
        <strain evidence="9">DSM 16346</strain>
    </source>
</reference>
<dbReference type="PATRIC" id="fig|157733.3.peg.628"/>
<proteinExistence type="inferred from homology"/>
<dbReference type="InterPro" id="IPR050171">
    <property type="entry name" value="MFS_Transporters"/>
</dbReference>
<evidence type="ECO:0000256" key="8">
    <source>
        <dbReference type="RuleBase" id="RU003755"/>
    </source>
</evidence>
<evidence type="ECO:0000256" key="3">
    <source>
        <dbReference type="ARBA" id="ARBA00022448"/>
    </source>
</evidence>
<keyword evidence="3 8" id="KW-0813">Transport</keyword>
<evidence type="ECO:0000256" key="7">
    <source>
        <dbReference type="ARBA" id="ARBA00023136"/>
    </source>
</evidence>
<dbReference type="InterPro" id="IPR000109">
    <property type="entry name" value="POT_fam"/>
</dbReference>
<dbReference type="InterPro" id="IPR036259">
    <property type="entry name" value="MFS_trans_sf"/>
</dbReference>
<evidence type="ECO:0000256" key="5">
    <source>
        <dbReference type="ARBA" id="ARBA00022692"/>
    </source>
</evidence>
<dbReference type="InterPro" id="IPR005279">
    <property type="entry name" value="Dipep/tripep_permease"/>
</dbReference>
<keyword evidence="4" id="KW-1003">Cell membrane</keyword>
<dbReference type="SUPFAM" id="SSF103473">
    <property type="entry name" value="MFS general substrate transporter"/>
    <property type="match status" value="1"/>
</dbReference>
<keyword evidence="6" id="KW-1133">Transmembrane helix</keyword>
<dbReference type="InterPro" id="IPR020846">
    <property type="entry name" value="MFS_dom"/>
</dbReference>
<dbReference type="GO" id="GO:0005886">
    <property type="term" value="C:plasma membrane"/>
    <property type="evidence" value="ECO:0007669"/>
    <property type="project" value="UniProtKB-SubCell"/>
</dbReference>
<dbReference type="AlphaFoldDB" id="A0A0J6CUS2"/>
<evidence type="ECO:0000313" key="10">
    <source>
        <dbReference type="Proteomes" id="UP000035996"/>
    </source>
</evidence>
<dbReference type="InterPro" id="IPR018456">
    <property type="entry name" value="PTR2_symporter_CS"/>
</dbReference>
<dbReference type="GeneID" id="301325577"/>
<dbReference type="Gene3D" id="1.20.1250.20">
    <property type="entry name" value="MFS general substrate transporter like domains"/>
    <property type="match status" value="2"/>
</dbReference>
<comment type="subcellular location">
    <subcellularLocation>
        <location evidence="1">Cell membrane</location>
        <topology evidence="1">Multi-pass membrane protein</topology>
    </subcellularLocation>
    <subcellularLocation>
        <location evidence="8">Membrane</location>
        <topology evidence="8">Multi-pass membrane protein</topology>
    </subcellularLocation>
</comment>
<name>A0A0J6CUS2_9BACL</name>
<dbReference type="GO" id="GO:0006857">
    <property type="term" value="P:oligopeptide transport"/>
    <property type="evidence" value="ECO:0007669"/>
    <property type="project" value="InterPro"/>
</dbReference>
<dbReference type="EMBL" id="LELK01000004">
    <property type="protein sequence ID" value="KMM36825.1"/>
    <property type="molecule type" value="Genomic_DNA"/>
</dbReference>
<dbReference type="PROSITE" id="PS01023">
    <property type="entry name" value="PTR2_2"/>
    <property type="match status" value="1"/>
</dbReference>
<dbReference type="FunFam" id="1.20.1250.20:FF:000146">
    <property type="entry name" value="Amino acid/peptide transporter"/>
    <property type="match status" value="1"/>
</dbReference>
<accession>A0A0J6CUS2</accession>
<protein>
    <submittedName>
        <fullName evidence="9">MFS transporter</fullName>
    </submittedName>
</protein>
<evidence type="ECO:0000256" key="4">
    <source>
        <dbReference type="ARBA" id="ARBA00022475"/>
    </source>
</evidence>
<evidence type="ECO:0000313" key="9">
    <source>
        <dbReference type="EMBL" id="KMM36825.1"/>
    </source>
</evidence>
<dbReference type="GO" id="GO:1904680">
    <property type="term" value="F:peptide transmembrane transporter activity"/>
    <property type="evidence" value="ECO:0007669"/>
    <property type="project" value="InterPro"/>
</dbReference>
<evidence type="ECO:0000256" key="6">
    <source>
        <dbReference type="ARBA" id="ARBA00022989"/>
    </source>
</evidence>